<dbReference type="InterPro" id="IPR029063">
    <property type="entry name" value="SAM-dependent_MTases_sf"/>
</dbReference>
<dbReference type="SMART" id="SM01206">
    <property type="entry name" value="Fibrillarin"/>
    <property type="match status" value="1"/>
</dbReference>
<dbReference type="GO" id="GO:0008033">
    <property type="term" value="P:tRNA processing"/>
    <property type="evidence" value="ECO:0007669"/>
    <property type="project" value="UniProtKB-UniRule"/>
</dbReference>
<accession>A0A1Q6DXK1</accession>
<dbReference type="EMBL" id="MSDW01000001">
    <property type="protein sequence ID" value="OKY79068.1"/>
    <property type="molecule type" value="Genomic_DNA"/>
</dbReference>
<sequence>MEINLKSIGDGIYTKNLDPGNTIYGEDVVETEDGEFRQWDPNRSKLAAFVKKGLDYIFEDQVKILYLGAATGTTVSHISDLCPRGDVYAVDYAEKAILKLLKNTRNRRNVFPIYADAYKPWKYSQLVDQVDLIYQDVSHRKQTEILKRNSSSFLKDGGKVFFMVKSANIDVTEKPEKVFEKQKKKLKGFNIIKEEKLEPYHEDHLAIFAEYNK</sequence>
<feature type="binding site" evidence="7">
    <location>
        <begin position="91"/>
        <end position="92"/>
    </location>
    <ligand>
        <name>S-adenosyl-L-methionine</name>
        <dbReference type="ChEBI" id="CHEBI:59789"/>
    </ligand>
</feature>
<dbReference type="PANTHER" id="PTHR10335">
    <property type="entry name" value="RRNA 2-O-METHYLTRANSFERASE FIBRILLARIN"/>
    <property type="match status" value="1"/>
</dbReference>
<comment type="function">
    <text evidence="7">Involved in pre-rRNA and tRNA processing. Utilizes the methyl donor S-adenosyl-L-methionine to catalyze the site-specific 2'-hydroxyl methylation of ribose moieties in rRNA and tRNA. Site specificity is provided by a guide RNA that base pairs with the substrate. Methylation occurs at a characteristic distance from the sequence involved in base pairing with the guide RNA.</text>
</comment>
<evidence type="ECO:0000313" key="9">
    <source>
        <dbReference type="Proteomes" id="UP000185744"/>
    </source>
</evidence>
<dbReference type="Proteomes" id="UP000185744">
    <property type="component" value="Unassembled WGS sequence"/>
</dbReference>
<dbReference type="PRINTS" id="PR00052">
    <property type="entry name" value="FIBRILLARIN"/>
</dbReference>
<feature type="binding site" evidence="7">
    <location>
        <begin position="116"/>
        <end position="117"/>
    </location>
    <ligand>
        <name>S-adenosyl-L-methionine</name>
        <dbReference type="ChEBI" id="CHEBI:59789"/>
    </ligand>
</feature>
<dbReference type="GO" id="GO:0003723">
    <property type="term" value="F:RNA binding"/>
    <property type="evidence" value="ECO:0007669"/>
    <property type="project" value="UniProtKB-UniRule"/>
</dbReference>
<dbReference type="GO" id="GO:0008649">
    <property type="term" value="F:rRNA methyltransferase activity"/>
    <property type="evidence" value="ECO:0007669"/>
    <property type="project" value="TreeGrafter"/>
</dbReference>
<comment type="subunit">
    <text evidence="7">Interacts with nop5. Component of box C/D small ribonucleoprotein (sRNP) particles that contain rpl7ae, FlpA and nop5, plus a guide RNA.</text>
</comment>
<keyword evidence="6 7" id="KW-0694">RNA-binding</keyword>
<organism evidence="8 9">
    <name type="scientific">Methanohalarchaeum thermophilum</name>
    <dbReference type="NCBI Taxonomy" id="1903181"/>
    <lineage>
        <taxon>Archaea</taxon>
        <taxon>Methanobacteriati</taxon>
        <taxon>Methanobacteriota</taxon>
        <taxon>Methanonatronarchaeia</taxon>
        <taxon>Methanonatronarchaeales</taxon>
        <taxon>Methanonatronarchaeaceae</taxon>
        <taxon>Candidatus Methanohalarchaeum</taxon>
    </lineage>
</organism>
<feature type="binding site" evidence="7">
    <location>
        <begin position="73"/>
        <end position="74"/>
    </location>
    <ligand>
        <name>S-adenosyl-L-methionine</name>
        <dbReference type="ChEBI" id="CHEBI:59789"/>
    </ligand>
</feature>
<keyword evidence="4 7" id="KW-0808">Transferase</keyword>
<dbReference type="Pfam" id="PF01269">
    <property type="entry name" value="Fibrillarin"/>
    <property type="match status" value="1"/>
</dbReference>
<dbReference type="HAMAP" id="MF_00351">
    <property type="entry name" value="RNA_methyltransf_FlpA"/>
    <property type="match status" value="1"/>
</dbReference>
<evidence type="ECO:0000256" key="2">
    <source>
        <dbReference type="ARBA" id="ARBA00022552"/>
    </source>
</evidence>
<gene>
    <name evidence="7" type="primary">flpA</name>
    <name evidence="8" type="ORF">BTN85_1574</name>
</gene>
<dbReference type="EC" id="2.1.1.-" evidence="7"/>
<dbReference type="InterPro" id="IPR000692">
    <property type="entry name" value="Fibrillarin"/>
</dbReference>
<dbReference type="PANTHER" id="PTHR10335:SF17">
    <property type="entry name" value="FIBRILLARIN"/>
    <property type="match status" value="1"/>
</dbReference>
<dbReference type="FunCoup" id="A0A1Q6DXK1">
    <property type="interactions" value="118"/>
</dbReference>
<evidence type="ECO:0000256" key="3">
    <source>
        <dbReference type="ARBA" id="ARBA00022603"/>
    </source>
</evidence>
<keyword evidence="5 7" id="KW-0819">tRNA processing</keyword>
<evidence type="ECO:0000256" key="1">
    <source>
        <dbReference type="ARBA" id="ARBA00010632"/>
    </source>
</evidence>
<protein>
    <recommendedName>
        <fullName evidence="7">Fibrillarin-like rRNA/tRNA 2'-O-methyltransferase</fullName>
        <ecNumber evidence="7">2.1.1.-</ecNumber>
    </recommendedName>
</protein>
<evidence type="ECO:0000256" key="7">
    <source>
        <dbReference type="HAMAP-Rule" id="MF_00351"/>
    </source>
</evidence>
<comment type="caution">
    <text evidence="7">Lacks conserved residue(s) required for the propagation of feature annotation.</text>
</comment>
<dbReference type="InParanoid" id="A0A1Q6DXK1"/>
<keyword evidence="2 7" id="KW-0698">rRNA processing</keyword>
<evidence type="ECO:0000313" key="8">
    <source>
        <dbReference type="EMBL" id="OKY79068.1"/>
    </source>
</evidence>
<evidence type="ECO:0000256" key="4">
    <source>
        <dbReference type="ARBA" id="ARBA00022679"/>
    </source>
</evidence>
<keyword evidence="9" id="KW-1185">Reference proteome</keyword>
<dbReference type="PIRSF" id="PIRSF006540">
    <property type="entry name" value="Nop17p"/>
    <property type="match status" value="1"/>
</dbReference>
<evidence type="ECO:0000256" key="5">
    <source>
        <dbReference type="ARBA" id="ARBA00022694"/>
    </source>
</evidence>
<dbReference type="STRING" id="1903181.BTN85_1574"/>
<dbReference type="NCBIfam" id="NF003276">
    <property type="entry name" value="PRK04266.1-2"/>
    <property type="match status" value="1"/>
</dbReference>
<proteinExistence type="inferred from homology"/>
<dbReference type="Gene3D" id="3.40.50.150">
    <property type="entry name" value="Vaccinia Virus protein VP39"/>
    <property type="match status" value="1"/>
</dbReference>
<reference evidence="8" key="1">
    <citation type="submission" date="2016-12" db="EMBL/GenBank/DDBJ databases">
        <title>Discovery of methanogenic haloarchaea.</title>
        <authorList>
            <person name="Sorokin D.Y."/>
            <person name="Makarova K.S."/>
            <person name="Abbas B."/>
            <person name="Ferrer M."/>
            <person name="Golyshin P.N."/>
        </authorList>
    </citation>
    <scope>NUCLEOTIDE SEQUENCE [LARGE SCALE GENOMIC DNA]</scope>
    <source>
        <strain evidence="8">HMET1</strain>
    </source>
</reference>
<name>A0A1Q6DXK1_METT1</name>
<comment type="similarity">
    <text evidence="1 7">Belongs to the methyltransferase superfamily. Fibrillarin family.</text>
</comment>
<dbReference type="GO" id="GO:1990259">
    <property type="term" value="F:histone H2AQ104 methyltransferase activity"/>
    <property type="evidence" value="ECO:0007669"/>
    <property type="project" value="TreeGrafter"/>
</dbReference>
<dbReference type="CDD" id="cd02440">
    <property type="entry name" value="AdoMet_MTases"/>
    <property type="match status" value="1"/>
</dbReference>
<dbReference type="Gene3D" id="3.30.200.20">
    <property type="entry name" value="Phosphorylase Kinase, domain 1"/>
    <property type="match status" value="1"/>
</dbReference>
<keyword evidence="3 7" id="KW-0489">Methyltransferase</keyword>
<dbReference type="GO" id="GO:0000494">
    <property type="term" value="P:box C/D sno(s)RNA 3'-end processing"/>
    <property type="evidence" value="ECO:0007669"/>
    <property type="project" value="TreeGrafter"/>
</dbReference>
<dbReference type="SUPFAM" id="SSF53335">
    <property type="entry name" value="S-adenosyl-L-methionine-dependent methyltransferases"/>
    <property type="match status" value="1"/>
</dbReference>
<comment type="caution">
    <text evidence="8">The sequence shown here is derived from an EMBL/GenBank/DDBJ whole genome shotgun (WGS) entry which is preliminary data.</text>
</comment>
<evidence type="ECO:0000256" key="6">
    <source>
        <dbReference type="ARBA" id="ARBA00022884"/>
    </source>
</evidence>
<dbReference type="AlphaFoldDB" id="A0A1Q6DXK1"/>